<proteinExistence type="predicted"/>
<evidence type="ECO:0000313" key="3">
    <source>
        <dbReference type="Proteomes" id="UP000189941"/>
    </source>
</evidence>
<name>A0A1T4JN96_9LACT</name>
<reference evidence="3" key="1">
    <citation type="submission" date="2017-02" db="EMBL/GenBank/DDBJ databases">
        <authorList>
            <person name="Varghese N."/>
            <person name="Submissions S."/>
        </authorList>
    </citation>
    <scope>NUCLEOTIDE SEQUENCE [LARGE SCALE GENOMIC DNA]</scope>
    <source>
        <strain evidence="3">DSM 15739</strain>
    </source>
</reference>
<dbReference type="AlphaFoldDB" id="A0A1T4JN96"/>
<protein>
    <submittedName>
        <fullName evidence="2">Uncharacterized protein</fullName>
    </submittedName>
</protein>
<gene>
    <name evidence="2" type="ORF">SAMN02746011_00206</name>
</gene>
<sequence length="363" mass="42378">MKYFFWLVMLMFIAFVVYIFLGPLKFFIDVGNHDPNAIANTNFLKAIESYDGQTVSSEAELRERLLVLDNYFDDATPPDKKEDSVTEINTSHIQALFGKADQIISFDNMPFTDMVYQYDIGHDTLSFHEKEEAIIEYVMEDVSDEAYDKEELDTLFLSVVDTFYQSDKSSEGLSIEDYPHYVNQLPPSRKIQQNGWNFPIARDKFIHYFDTGETDSSPINYLGFIFWETFEGVQLRYIERHLGRELDTSSYQFDDIQESFNNFNDLLSEDEDNPPLIQLIELIDAFGPIRHLRYSYKISVIDVSWAFHNGNEWYELTAKVELNPSVELRALDDLTELKVSELKFKPIKDTDYIINTHAFIAKE</sequence>
<organism evidence="2 3">
    <name type="scientific">Globicatella sulfidifaciens DSM 15739</name>
    <dbReference type="NCBI Taxonomy" id="1121925"/>
    <lineage>
        <taxon>Bacteria</taxon>
        <taxon>Bacillati</taxon>
        <taxon>Bacillota</taxon>
        <taxon>Bacilli</taxon>
        <taxon>Lactobacillales</taxon>
        <taxon>Aerococcaceae</taxon>
        <taxon>Globicatella</taxon>
    </lineage>
</organism>
<evidence type="ECO:0000256" key="1">
    <source>
        <dbReference type="SAM" id="Phobius"/>
    </source>
</evidence>
<accession>A0A1T4JN96</accession>
<keyword evidence="1" id="KW-0472">Membrane</keyword>
<dbReference type="RefSeq" id="WP_078755074.1">
    <property type="nucleotide sequence ID" value="NZ_FUWO01000001.1"/>
</dbReference>
<feature type="transmembrane region" description="Helical" evidence="1">
    <location>
        <begin position="6"/>
        <end position="28"/>
    </location>
</feature>
<evidence type="ECO:0000313" key="2">
    <source>
        <dbReference type="EMBL" id="SJZ31495.1"/>
    </source>
</evidence>
<keyword evidence="1" id="KW-0812">Transmembrane</keyword>
<keyword evidence="3" id="KW-1185">Reference proteome</keyword>
<dbReference type="Proteomes" id="UP000189941">
    <property type="component" value="Unassembled WGS sequence"/>
</dbReference>
<dbReference type="EMBL" id="FUWO01000001">
    <property type="protein sequence ID" value="SJZ31495.1"/>
    <property type="molecule type" value="Genomic_DNA"/>
</dbReference>
<keyword evidence="1" id="KW-1133">Transmembrane helix</keyword>